<keyword evidence="2" id="KW-0732">Signal</keyword>
<organism evidence="3 4">
    <name type="scientific">Paenibacillus sedimenti</name>
    <dbReference type="NCBI Taxonomy" id="2770274"/>
    <lineage>
        <taxon>Bacteria</taxon>
        <taxon>Bacillati</taxon>
        <taxon>Bacillota</taxon>
        <taxon>Bacilli</taxon>
        <taxon>Bacillales</taxon>
        <taxon>Paenibacillaceae</taxon>
        <taxon>Paenibacillus</taxon>
    </lineage>
</organism>
<protein>
    <recommendedName>
        <fullName evidence="5">Lipoprotein</fullName>
    </recommendedName>
</protein>
<name>A0A926KXY6_9BACL</name>
<feature type="compositionally biased region" description="Gly residues" evidence="1">
    <location>
        <begin position="174"/>
        <end position="199"/>
    </location>
</feature>
<accession>A0A926KXY6</accession>
<dbReference type="EMBL" id="JACVVD010000014">
    <property type="protein sequence ID" value="MBD0384005.1"/>
    <property type="molecule type" value="Genomic_DNA"/>
</dbReference>
<reference evidence="3" key="1">
    <citation type="submission" date="2020-09" db="EMBL/GenBank/DDBJ databases">
        <title>Draft Genome Sequence of Paenibacillus sp. WST5.</title>
        <authorList>
            <person name="Bao Z."/>
        </authorList>
    </citation>
    <scope>NUCLEOTIDE SEQUENCE</scope>
    <source>
        <strain evidence="3">WST5</strain>
    </source>
</reference>
<feature type="chain" id="PRO_5038831906" description="Lipoprotein" evidence="2">
    <location>
        <begin position="24"/>
        <end position="223"/>
    </location>
</feature>
<dbReference type="Proteomes" id="UP000650466">
    <property type="component" value="Unassembled WGS sequence"/>
</dbReference>
<dbReference type="AlphaFoldDB" id="A0A926KXY6"/>
<feature type="signal peptide" evidence="2">
    <location>
        <begin position="1"/>
        <end position="23"/>
    </location>
</feature>
<evidence type="ECO:0000313" key="3">
    <source>
        <dbReference type="EMBL" id="MBD0384005.1"/>
    </source>
</evidence>
<gene>
    <name evidence="3" type="ORF">ICC18_28535</name>
</gene>
<dbReference type="RefSeq" id="WP_188177781.1">
    <property type="nucleotide sequence ID" value="NZ_JACVVD010000014.1"/>
</dbReference>
<dbReference type="PROSITE" id="PS51257">
    <property type="entry name" value="PROKAR_LIPOPROTEIN"/>
    <property type="match status" value="1"/>
</dbReference>
<feature type="compositionally biased region" description="Low complexity" evidence="1">
    <location>
        <begin position="31"/>
        <end position="52"/>
    </location>
</feature>
<feature type="region of interest" description="Disordered" evidence="1">
    <location>
        <begin position="31"/>
        <end position="61"/>
    </location>
</feature>
<proteinExistence type="predicted"/>
<evidence type="ECO:0008006" key="5">
    <source>
        <dbReference type="Google" id="ProtNLM"/>
    </source>
</evidence>
<evidence type="ECO:0000313" key="4">
    <source>
        <dbReference type="Proteomes" id="UP000650466"/>
    </source>
</evidence>
<comment type="caution">
    <text evidence="3">The sequence shown here is derived from an EMBL/GenBank/DDBJ whole genome shotgun (WGS) entry which is preliminary data.</text>
</comment>
<evidence type="ECO:0000256" key="1">
    <source>
        <dbReference type="SAM" id="MobiDB-lite"/>
    </source>
</evidence>
<keyword evidence="4" id="KW-1185">Reference proteome</keyword>
<feature type="compositionally biased region" description="Low complexity" evidence="1">
    <location>
        <begin position="132"/>
        <end position="147"/>
    </location>
</feature>
<sequence>MRVKKLAGLCVIIPMLISGCGNAMSTEGNAAAASTEQPAQQQSQSTKATSKPAGQDRPAMNEQQRQMFGTFQALLQMDRADGLAITKVQAQAMLTTAQDIVSKGEMTDDSKAKLLEKLTDTQKKFVEDAATRMNNRGNGGRNADAGGTVNADPSAKPALPQQDAEQGQQPPQGQGQGKGQGKGQGNGMREGGPGNGNGNGNHPAGEMRDPGKQLIELLQSKVK</sequence>
<feature type="region of interest" description="Disordered" evidence="1">
    <location>
        <begin position="132"/>
        <end position="223"/>
    </location>
</feature>
<evidence type="ECO:0000256" key="2">
    <source>
        <dbReference type="SAM" id="SignalP"/>
    </source>
</evidence>